<feature type="domain" description="Amidohydrolase 3" evidence="2">
    <location>
        <begin position="53"/>
        <end position="536"/>
    </location>
</feature>
<evidence type="ECO:0000313" key="4">
    <source>
        <dbReference type="Proteomes" id="UP000515873"/>
    </source>
</evidence>
<dbReference type="GO" id="GO:0016810">
    <property type="term" value="F:hydrolase activity, acting on carbon-nitrogen (but not peptide) bonds"/>
    <property type="evidence" value="ECO:0007669"/>
    <property type="project" value="InterPro"/>
</dbReference>
<dbReference type="KEGG" id="dtl:H8F01_19165"/>
<dbReference type="PANTHER" id="PTHR22642">
    <property type="entry name" value="IMIDAZOLONEPROPIONASE"/>
    <property type="match status" value="1"/>
</dbReference>
<dbReference type="SUPFAM" id="SSF51556">
    <property type="entry name" value="Metallo-dependent hydrolases"/>
    <property type="match status" value="1"/>
</dbReference>
<dbReference type="Proteomes" id="UP000515873">
    <property type="component" value="Chromosome"/>
</dbReference>
<dbReference type="Pfam" id="PF07969">
    <property type="entry name" value="Amidohydro_3"/>
    <property type="match status" value="1"/>
</dbReference>
<dbReference type="InterPro" id="IPR032466">
    <property type="entry name" value="Metal_Hydrolase"/>
</dbReference>
<gene>
    <name evidence="3" type="ORF">H8F01_19165</name>
</gene>
<dbReference type="EMBL" id="CP060412">
    <property type="protein sequence ID" value="QNK01153.1"/>
    <property type="molecule type" value="Genomic_DNA"/>
</dbReference>
<dbReference type="Gene3D" id="2.30.40.10">
    <property type="entry name" value="Urease, subunit C, domain 1"/>
    <property type="match status" value="1"/>
</dbReference>
<dbReference type="InterPro" id="IPR011059">
    <property type="entry name" value="Metal-dep_hydrolase_composite"/>
</dbReference>
<dbReference type="InterPro" id="IPR013108">
    <property type="entry name" value="Amidohydro_3"/>
</dbReference>
<sequence>MTAYPTLIIHNAKIHTGVAHRPEVQALAVNGRRIVAVGSNGQIRSLAGPATVVIDAGRRRVIPGLIDACQHLIAAGLDYNQQLRWDGLPSLDAALRLLAEQVQRTPAPQWVRVIGGFCEHQFAERRLPTLDELNRIAPSTPVYIQHLQDRALLNAAALAACGYDAQTADPPGGHVEWDDSGHPTGLLTATPATTIFQQALAHAPRLPYEYQINSTRHCMRELNRLGITSVIDAGAPHLRYPEDYRAIEELAQHHLLTVRLAYHLAAQTPGGEIADYLHWSTINRYGDGDELFRFNGAGDVLVHAARDYANFRQASPQITTQAAAQLDDVINRLAARHWPWRLQATHDDTISVALDAFERAHAQAPLRPLPWFLDGAETISPANIERVARLGGGICVQPNMAWQGEYFVARYGEEAAARTPPWRQMLDAGMRVGVGSGGTEQAGMDPWVTLHWLSTGRTAGGLALMAADQRLDRAAALALHTQGNTWFSGEEGSKGQLDIGQFADFAVLTADYFDVPDEEIRHIASTLTVMDGRVVYADGDFAELDLTPPEALPEWSPARYDGGVWRPSQHGGIDEQAAPHQRNDHRASR</sequence>
<keyword evidence="3" id="KW-0378">Hydrolase</keyword>
<dbReference type="InterPro" id="IPR033932">
    <property type="entry name" value="YtcJ-like"/>
</dbReference>
<feature type="region of interest" description="Disordered" evidence="1">
    <location>
        <begin position="557"/>
        <end position="589"/>
    </location>
</feature>
<dbReference type="PANTHER" id="PTHR22642:SF21">
    <property type="entry name" value="PERIPLASMIC PROTEIN"/>
    <property type="match status" value="1"/>
</dbReference>
<reference evidence="3 4" key="1">
    <citation type="submission" date="2020-08" db="EMBL/GenBank/DDBJ databases">
        <title>Dyella sp. G9 isolated from forest soil.</title>
        <authorList>
            <person name="Fu J."/>
            <person name="Qiu L."/>
        </authorList>
    </citation>
    <scope>NUCLEOTIDE SEQUENCE [LARGE SCALE GENOMIC DNA]</scope>
    <source>
        <strain evidence="3 4">G9</strain>
    </source>
</reference>
<dbReference type="SUPFAM" id="SSF51338">
    <property type="entry name" value="Composite domain of metallo-dependent hydrolases"/>
    <property type="match status" value="1"/>
</dbReference>
<dbReference type="Gene3D" id="3.20.20.140">
    <property type="entry name" value="Metal-dependent hydrolases"/>
    <property type="match status" value="1"/>
</dbReference>
<evidence type="ECO:0000256" key="1">
    <source>
        <dbReference type="SAM" id="MobiDB-lite"/>
    </source>
</evidence>
<name>A0A7G8Q2Z5_9GAMM</name>
<evidence type="ECO:0000313" key="3">
    <source>
        <dbReference type="EMBL" id="QNK01153.1"/>
    </source>
</evidence>
<evidence type="ECO:0000259" key="2">
    <source>
        <dbReference type="Pfam" id="PF07969"/>
    </source>
</evidence>
<proteinExistence type="predicted"/>
<organism evidence="3 4">
    <name type="scientific">Dyella telluris</name>
    <dbReference type="NCBI Taxonomy" id="2763498"/>
    <lineage>
        <taxon>Bacteria</taxon>
        <taxon>Pseudomonadati</taxon>
        <taxon>Pseudomonadota</taxon>
        <taxon>Gammaproteobacteria</taxon>
        <taxon>Lysobacterales</taxon>
        <taxon>Rhodanobacteraceae</taxon>
        <taxon>Dyella</taxon>
    </lineage>
</organism>
<protein>
    <submittedName>
        <fullName evidence="3">Amidohydrolase</fullName>
    </submittedName>
</protein>
<dbReference type="AlphaFoldDB" id="A0A7G8Q2Z5"/>
<accession>A0A7G8Q2Z5</accession>
<keyword evidence="4" id="KW-1185">Reference proteome</keyword>
<dbReference type="CDD" id="cd01300">
    <property type="entry name" value="YtcJ_like"/>
    <property type="match status" value="1"/>
</dbReference>
<dbReference type="RefSeq" id="WP_187056615.1">
    <property type="nucleotide sequence ID" value="NZ_CP060412.1"/>
</dbReference>
<dbReference type="Gene3D" id="3.10.310.70">
    <property type="match status" value="1"/>
</dbReference>